<name>A0AA38U8Q6_9AGAR</name>
<feature type="chain" id="PRO_5041467810" evidence="2">
    <location>
        <begin position="33"/>
        <end position="229"/>
    </location>
</feature>
<proteinExistence type="predicted"/>
<evidence type="ECO:0000256" key="1">
    <source>
        <dbReference type="SAM" id="MobiDB-lite"/>
    </source>
</evidence>
<dbReference type="Proteomes" id="UP001163846">
    <property type="component" value="Unassembled WGS sequence"/>
</dbReference>
<dbReference type="EMBL" id="MU806528">
    <property type="protein sequence ID" value="KAJ3834477.1"/>
    <property type="molecule type" value="Genomic_DNA"/>
</dbReference>
<comment type="caution">
    <text evidence="3">The sequence shown here is derived from an EMBL/GenBank/DDBJ whole genome shotgun (WGS) entry which is preliminary data.</text>
</comment>
<accession>A0AA38U8Q6</accession>
<evidence type="ECO:0000313" key="4">
    <source>
        <dbReference type="Proteomes" id="UP001163846"/>
    </source>
</evidence>
<evidence type="ECO:0000256" key="2">
    <source>
        <dbReference type="SAM" id="SignalP"/>
    </source>
</evidence>
<gene>
    <name evidence="3" type="ORF">F5878DRAFT_355761</name>
</gene>
<feature type="signal peptide" evidence="2">
    <location>
        <begin position="1"/>
        <end position="32"/>
    </location>
</feature>
<organism evidence="3 4">
    <name type="scientific">Lentinula raphanica</name>
    <dbReference type="NCBI Taxonomy" id="153919"/>
    <lineage>
        <taxon>Eukaryota</taxon>
        <taxon>Fungi</taxon>
        <taxon>Dikarya</taxon>
        <taxon>Basidiomycota</taxon>
        <taxon>Agaricomycotina</taxon>
        <taxon>Agaricomycetes</taxon>
        <taxon>Agaricomycetidae</taxon>
        <taxon>Agaricales</taxon>
        <taxon>Marasmiineae</taxon>
        <taxon>Omphalotaceae</taxon>
        <taxon>Lentinula</taxon>
    </lineage>
</organism>
<protein>
    <submittedName>
        <fullName evidence="3">Uncharacterized protein</fullName>
    </submittedName>
</protein>
<keyword evidence="2" id="KW-0732">Signal</keyword>
<dbReference type="AlphaFoldDB" id="A0AA38U8Q6"/>
<reference evidence="3" key="1">
    <citation type="submission" date="2022-08" db="EMBL/GenBank/DDBJ databases">
        <authorList>
            <consortium name="DOE Joint Genome Institute"/>
            <person name="Min B."/>
            <person name="Riley R."/>
            <person name="Sierra-Patev S."/>
            <person name="Naranjo-Ortiz M."/>
            <person name="Looney B."/>
            <person name="Konkel Z."/>
            <person name="Slot J.C."/>
            <person name="Sakamoto Y."/>
            <person name="Steenwyk J.L."/>
            <person name="Rokas A."/>
            <person name="Carro J."/>
            <person name="Camarero S."/>
            <person name="Ferreira P."/>
            <person name="Molpeceres G."/>
            <person name="Ruiz-Duenas F.J."/>
            <person name="Serrano A."/>
            <person name="Henrissat B."/>
            <person name="Drula E."/>
            <person name="Hughes K.W."/>
            <person name="Mata J.L."/>
            <person name="Ishikawa N.K."/>
            <person name="Vargas-Isla R."/>
            <person name="Ushijima S."/>
            <person name="Smith C.A."/>
            <person name="Ahrendt S."/>
            <person name="Andreopoulos W."/>
            <person name="He G."/>
            <person name="Labutti K."/>
            <person name="Lipzen A."/>
            <person name="Ng V."/>
            <person name="Sandor L."/>
            <person name="Barry K."/>
            <person name="Martinez A.T."/>
            <person name="Xiao Y."/>
            <person name="Gibbons J.G."/>
            <person name="Terashima K."/>
            <person name="Hibbett D.S."/>
            <person name="Grigoriev I.V."/>
        </authorList>
    </citation>
    <scope>NUCLEOTIDE SEQUENCE</scope>
    <source>
        <strain evidence="3">TFB9207</strain>
    </source>
</reference>
<evidence type="ECO:0000313" key="3">
    <source>
        <dbReference type="EMBL" id="KAJ3834477.1"/>
    </source>
</evidence>
<feature type="region of interest" description="Disordered" evidence="1">
    <location>
        <begin position="51"/>
        <end position="77"/>
    </location>
</feature>
<keyword evidence="4" id="KW-1185">Reference proteome</keyword>
<sequence length="229" mass="25338">MLSFTRRTKSSSTFLQICSVLLLLCFISITRAASLQTAPWLARILHNTDVGPPSQSEAPAPAYEKSAHGAPTPPTEALMNGVPMNEAPTDMTYTTLEIIFTNFVYKRLNPSPHIELAIGPIYTISLHTISAQLKPSKSTDDWNVIHPFDKDLPYGRKMIGYVSFRNDIVKDPVQETKTANNMEGSGSRPASSIRDLWETQAQQTRIITAEARDLKRLTYGEGVSPALMT</sequence>